<name>A0A284S1J2_ARMOS</name>
<proteinExistence type="predicted"/>
<sequence>MLEMTSTSADSIYDPLMFVLKPYQSRFTLLRTLFARATDPYEPVLDRRWAKWQRCFSRARLTGNTRFTRSLC</sequence>
<evidence type="ECO:0000313" key="2">
    <source>
        <dbReference type="Proteomes" id="UP000219338"/>
    </source>
</evidence>
<evidence type="ECO:0000313" key="1">
    <source>
        <dbReference type="EMBL" id="SJL14873.1"/>
    </source>
</evidence>
<reference evidence="2" key="1">
    <citation type="journal article" date="2017" name="Nat. Ecol. Evol.">
        <title>Genome expansion and lineage-specific genetic innovations in the forest pathogenic fungi Armillaria.</title>
        <authorList>
            <person name="Sipos G."/>
            <person name="Prasanna A.N."/>
            <person name="Walter M.C."/>
            <person name="O'Connor E."/>
            <person name="Balint B."/>
            <person name="Krizsan K."/>
            <person name="Kiss B."/>
            <person name="Hess J."/>
            <person name="Varga T."/>
            <person name="Slot J."/>
            <person name="Riley R."/>
            <person name="Boka B."/>
            <person name="Rigling D."/>
            <person name="Barry K."/>
            <person name="Lee J."/>
            <person name="Mihaltcheva S."/>
            <person name="LaButti K."/>
            <person name="Lipzen A."/>
            <person name="Waldron R."/>
            <person name="Moloney N.M."/>
            <person name="Sperisen C."/>
            <person name="Kredics L."/>
            <person name="Vagvoelgyi C."/>
            <person name="Patrignani A."/>
            <person name="Fitzpatrick D."/>
            <person name="Nagy I."/>
            <person name="Doyle S."/>
            <person name="Anderson J.B."/>
            <person name="Grigoriev I.V."/>
            <person name="Gueldener U."/>
            <person name="Muensterkoetter M."/>
            <person name="Nagy L.G."/>
        </authorList>
    </citation>
    <scope>NUCLEOTIDE SEQUENCE [LARGE SCALE GENOMIC DNA]</scope>
    <source>
        <strain evidence="2">C18/9</strain>
    </source>
</reference>
<dbReference type="AlphaFoldDB" id="A0A284S1J2"/>
<protein>
    <submittedName>
        <fullName evidence="1">Uncharacterized protein</fullName>
    </submittedName>
</protein>
<dbReference type="EMBL" id="FUEG01000025">
    <property type="protein sequence ID" value="SJL14873.1"/>
    <property type="molecule type" value="Genomic_DNA"/>
</dbReference>
<accession>A0A284S1J2</accession>
<gene>
    <name evidence="1" type="ORF">ARMOST_18348</name>
</gene>
<keyword evidence="2" id="KW-1185">Reference proteome</keyword>
<organism evidence="1 2">
    <name type="scientific">Armillaria ostoyae</name>
    <name type="common">Armillaria root rot fungus</name>
    <dbReference type="NCBI Taxonomy" id="47428"/>
    <lineage>
        <taxon>Eukaryota</taxon>
        <taxon>Fungi</taxon>
        <taxon>Dikarya</taxon>
        <taxon>Basidiomycota</taxon>
        <taxon>Agaricomycotina</taxon>
        <taxon>Agaricomycetes</taxon>
        <taxon>Agaricomycetidae</taxon>
        <taxon>Agaricales</taxon>
        <taxon>Marasmiineae</taxon>
        <taxon>Physalacriaceae</taxon>
        <taxon>Armillaria</taxon>
    </lineage>
</organism>
<dbReference type="Proteomes" id="UP000219338">
    <property type="component" value="Unassembled WGS sequence"/>
</dbReference>